<dbReference type="EMBL" id="QURR01000001">
    <property type="protein sequence ID" value="RGE46857.1"/>
    <property type="molecule type" value="Genomic_DNA"/>
</dbReference>
<organism evidence="1 2">
    <name type="scientific">Comamonas testosteroni</name>
    <name type="common">Pseudomonas testosteroni</name>
    <dbReference type="NCBI Taxonomy" id="285"/>
    <lineage>
        <taxon>Bacteria</taxon>
        <taxon>Pseudomonadati</taxon>
        <taxon>Pseudomonadota</taxon>
        <taxon>Betaproteobacteria</taxon>
        <taxon>Burkholderiales</taxon>
        <taxon>Comamonadaceae</taxon>
        <taxon>Comamonas</taxon>
    </lineage>
</organism>
<reference evidence="1 2" key="1">
    <citation type="submission" date="2018-08" db="EMBL/GenBank/DDBJ databases">
        <title>Comamonas testosteroni strain SWCO2.</title>
        <authorList>
            <person name="Jiang N."/>
            <person name="Zhang X.Z."/>
        </authorList>
    </citation>
    <scope>NUCLEOTIDE SEQUENCE [LARGE SCALE GENOMIC DNA]</scope>
    <source>
        <strain evidence="1 2">SWCO2</strain>
    </source>
</reference>
<evidence type="ECO:0000313" key="1">
    <source>
        <dbReference type="EMBL" id="RGE46857.1"/>
    </source>
</evidence>
<protein>
    <submittedName>
        <fullName evidence="1">Uncharacterized protein</fullName>
    </submittedName>
</protein>
<name>A0A373FSL5_COMTE</name>
<gene>
    <name evidence="1" type="ORF">DZC30_00080</name>
</gene>
<dbReference type="Proteomes" id="UP000261948">
    <property type="component" value="Unassembled WGS sequence"/>
</dbReference>
<keyword evidence="2" id="KW-1185">Reference proteome</keyword>
<dbReference type="AlphaFoldDB" id="A0A373FSL5"/>
<sequence length="95" mass="10604">MQPCFAVDFNELLEHDLLMLSQTDERLDINGLPVQLVEGLSVKVQEESRYADGTHELLWAHGVVEANQSGNWSHVKWCCRLDANGISALTENGLP</sequence>
<comment type="caution">
    <text evidence="1">The sequence shown here is derived from an EMBL/GenBank/DDBJ whole genome shotgun (WGS) entry which is preliminary data.</text>
</comment>
<accession>A0A373FSL5</accession>
<evidence type="ECO:0000313" key="2">
    <source>
        <dbReference type="Proteomes" id="UP000261948"/>
    </source>
</evidence>
<proteinExistence type="predicted"/>